<dbReference type="OrthoDB" id="642521at2759"/>
<dbReference type="Pfam" id="PF13947">
    <property type="entry name" value="GUB_WAK_bind"/>
    <property type="match status" value="1"/>
</dbReference>
<protein>
    <recommendedName>
        <fullName evidence="22">Protein kinase domain-containing protein</fullName>
    </recommendedName>
</protein>
<dbReference type="PROSITE" id="PS00108">
    <property type="entry name" value="PROTEIN_KINASE_ST"/>
    <property type="match status" value="1"/>
</dbReference>
<feature type="domain" description="EGF-like" evidence="19">
    <location>
        <begin position="307"/>
        <end position="341"/>
    </location>
</feature>
<feature type="binding site" evidence="15">
    <location>
        <position position="464"/>
    </location>
    <ligand>
        <name>ATP</name>
        <dbReference type="ChEBI" id="CHEBI:30616"/>
    </ligand>
</feature>
<feature type="signal peptide" evidence="17">
    <location>
        <begin position="1"/>
        <end position="25"/>
    </location>
</feature>
<accession>A0A5J9UWZ5</accession>
<dbReference type="SMART" id="SM00181">
    <property type="entry name" value="EGF"/>
    <property type="match status" value="2"/>
</dbReference>
<evidence type="ECO:0000256" key="11">
    <source>
        <dbReference type="ARBA" id="ARBA00023136"/>
    </source>
</evidence>
<dbReference type="SUPFAM" id="SSF57196">
    <property type="entry name" value="EGF/Laminin"/>
    <property type="match status" value="1"/>
</dbReference>
<dbReference type="PANTHER" id="PTHR27005:SF394">
    <property type="entry name" value="OS02G0808100 PROTEIN"/>
    <property type="match status" value="1"/>
</dbReference>
<dbReference type="EMBL" id="RWGY01000011">
    <property type="protein sequence ID" value="TVU27788.1"/>
    <property type="molecule type" value="Genomic_DNA"/>
</dbReference>
<comment type="subcellular location">
    <subcellularLocation>
        <location evidence="1">Membrane</location>
        <topology evidence="1">Single-pass type I membrane protein</topology>
    </subcellularLocation>
</comment>
<dbReference type="GO" id="GO:0007166">
    <property type="term" value="P:cell surface receptor signaling pathway"/>
    <property type="evidence" value="ECO:0007669"/>
    <property type="project" value="InterPro"/>
</dbReference>
<feature type="transmembrane region" description="Helical" evidence="16">
    <location>
        <begin position="356"/>
        <end position="382"/>
    </location>
</feature>
<evidence type="ECO:0000256" key="12">
    <source>
        <dbReference type="ARBA" id="ARBA00023157"/>
    </source>
</evidence>
<dbReference type="SMART" id="SM00220">
    <property type="entry name" value="S_TKc"/>
    <property type="match status" value="1"/>
</dbReference>
<dbReference type="InterPro" id="IPR000152">
    <property type="entry name" value="EGF-type_Asp/Asn_hydroxyl_site"/>
</dbReference>
<sequence>MAITCLRVQAIALVVLISRLAPASAQVPRPAPGVARPGCRDRCGNISIPYPFGISAGCYRDDGIQLQGFELVCDDTRSPPRLSISGYDHQLTGLSLAAGEATAYHNATRACYNTSGGLVDRTDGTMSLGTSPYLFSSAKNRLVSLGCPNFGFFVDMEGYYVGGCMSMCKPSRMPSTGVGCCESEISAGLNFFEPHQINYTGGPGGDAAFSSNSTTCRYVFLVETAWYGPRFNDVASLNRTGDFAVPVVLDWAVRNVGNCSAAERNMTDYACRSANSKCINSTNGAGYRCNCSKGYEGNPYLDGGCRDINECEHPDQYPCFGVCINKPGGYHCQCRPGASGDAYRQNGCRDKDKFTLALKVVTGVSVGVFLSAFMCFWLYLGLQKRKLIRTKQRFFQQNGGVLLQQQMRSYSSAGAGAGGFRIFSKEELENATNNFAADRVLGRGGHGIVYKGILEDKTVVAIKKSKMMEEAQTKEFAREMFILSQINHRNVVKLLGCCLEVEVPMLVYEFVSNGTLYHYIHGKDLNAEITFDTRLRIAAESAEALAYMHSSASPPILHGDVKTANILLDDKLTAKVSDFGASKLAPTDEAEIATLVQGTCGYLDPEYLMTCQLTDKSDVYSFGVVLLELLTRKKALYFEGPEENRSLVSCFTTAMKSGQHEELLDGQVRNEIRADVLKEIAHLVLRCISMSGEERPTMKEAAERLEMLRRYNQHPWAQANGNAEERQNLLGMEQQNLPYKFKQQDVLDLEEGSTYTFSM</sequence>
<dbReference type="InterPro" id="IPR008271">
    <property type="entry name" value="Ser/Thr_kinase_AS"/>
</dbReference>
<dbReference type="FunFam" id="3.30.200.20:FF:000043">
    <property type="entry name" value="Wall-associated receptor kinase 2"/>
    <property type="match status" value="1"/>
</dbReference>
<evidence type="ECO:0000256" key="1">
    <source>
        <dbReference type="ARBA" id="ARBA00004479"/>
    </source>
</evidence>
<keyword evidence="21" id="KW-1185">Reference proteome</keyword>
<feature type="domain" description="Protein kinase" evidence="18">
    <location>
        <begin position="435"/>
        <end position="717"/>
    </location>
</feature>
<dbReference type="GO" id="GO:0004674">
    <property type="term" value="F:protein serine/threonine kinase activity"/>
    <property type="evidence" value="ECO:0007669"/>
    <property type="project" value="UniProtKB-KW"/>
</dbReference>
<evidence type="ECO:0000256" key="16">
    <source>
        <dbReference type="SAM" id="Phobius"/>
    </source>
</evidence>
<dbReference type="GO" id="GO:0005886">
    <property type="term" value="C:plasma membrane"/>
    <property type="evidence" value="ECO:0007669"/>
    <property type="project" value="TreeGrafter"/>
</dbReference>
<evidence type="ECO:0000256" key="5">
    <source>
        <dbReference type="ARBA" id="ARBA00022692"/>
    </source>
</evidence>
<keyword evidence="9 15" id="KW-0067">ATP-binding</keyword>
<dbReference type="SUPFAM" id="SSF56112">
    <property type="entry name" value="Protein kinase-like (PK-like)"/>
    <property type="match status" value="1"/>
</dbReference>
<dbReference type="InterPro" id="IPR025287">
    <property type="entry name" value="WAK_GUB"/>
</dbReference>
<keyword evidence="10 16" id="KW-1133">Transmembrane helix</keyword>
<organism evidence="20 21">
    <name type="scientific">Eragrostis curvula</name>
    <name type="common">weeping love grass</name>
    <dbReference type="NCBI Taxonomy" id="38414"/>
    <lineage>
        <taxon>Eukaryota</taxon>
        <taxon>Viridiplantae</taxon>
        <taxon>Streptophyta</taxon>
        <taxon>Embryophyta</taxon>
        <taxon>Tracheophyta</taxon>
        <taxon>Spermatophyta</taxon>
        <taxon>Magnoliopsida</taxon>
        <taxon>Liliopsida</taxon>
        <taxon>Poales</taxon>
        <taxon>Poaceae</taxon>
        <taxon>PACMAD clade</taxon>
        <taxon>Chloridoideae</taxon>
        <taxon>Eragrostideae</taxon>
        <taxon>Eragrostidinae</taxon>
        <taxon>Eragrostis</taxon>
    </lineage>
</organism>
<dbReference type="FunFam" id="2.10.25.10:FF:001134">
    <property type="entry name" value="Putative wall-associated receptor protein kinase family protein"/>
    <property type="match status" value="1"/>
</dbReference>
<dbReference type="CDD" id="cd00054">
    <property type="entry name" value="EGF_CA"/>
    <property type="match status" value="1"/>
</dbReference>
<evidence type="ECO:0000256" key="15">
    <source>
        <dbReference type="PROSITE-ProRule" id="PRU10141"/>
    </source>
</evidence>
<dbReference type="Gene3D" id="2.10.25.10">
    <property type="entry name" value="Laminin"/>
    <property type="match status" value="2"/>
</dbReference>
<dbReference type="GO" id="GO:0030247">
    <property type="term" value="F:polysaccharide binding"/>
    <property type="evidence" value="ECO:0007669"/>
    <property type="project" value="InterPro"/>
</dbReference>
<evidence type="ECO:0000256" key="2">
    <source>
        <dbReference type="ARBA" id="ARBA00022527"/>
    </source>
</evidence>
<evidence type="ECO:0000256" key="17">
    <source>
        <dbReference type="SAM" id="SignalP"/>
    </source>
</evidence>
<dbReference type="FunFam" id="1.10.510.10:FF:000084">
    <property type="entry name" value="Wall-associated receptor kinase 2"/>
    <property type="match status" value="1"/>
</dbReference>
<dbReference type="AlphaFoldDB" id="A0A5J9UWZ5"/>
<dbReference type="GO" id="GO:0005509">
    <property type="term" value="F:calcium ion binding"/>
    <property type="evidence" value="ECO:0007669"/>
    <property type="project" value="InterPro"/>
</dbReference>
<dbReference type="PROSITE" id="PS50026">
    <property type="entry name" value="EGF_3"/>
    <property type="match status" value="1"/>
</dbReference>
<feature type="chain" id="PRO_5023818973" description="Protein kinase domain-containing protein" evidence="17">
    <location>
        <begin position="26"/>
        <end position="759"/>
    </location>
</feature>
<keyword evidence="6 17" id="KW-0732">Signal</keyword>
<dbReference type="InterPro" id="IPR049883">
    <property type="entry name" value="NOTCH1_EGF-like"/>
</dbReference>
<keyword evidence="4" id="KW-0808">Transferase</keyword>
<dbReference type="CDD" id="cd14066">
    <property type="entry name" value="STKc_IRAK"/>
    <property type="match status" value="1"/>
</dbReference>
<dbReference type="InterPro" id="IPR017441">
    <property type="entry name" value="Protein_kinase_ATP_BS"/>
</dbReference>
<keyword evidence="5 16" id="KW-0812">Transmembrane</keyword>
<dbReference type="PANTHER" id="PTHR27005">
    <property type="entry name" value="WALL-ASSOCIATED RECEPTOR KINASE-LIKE 21"/>
    <property type="match status" value="1"/>
</dbReference>
<evidence type="ECO:0000256" key="9">
    <source>
        <dbReference type="ARBA" id="ARBA00022840"/>
    </source>
</evidence>
<evidence type="ECO:0000256" key="7">
    <source>
        <dbReference type="ARBA" id="ARBA00022741"/>
    </source>
</evidence>
<keyword evidence="8" id="KW-0418">Kinase</keyword>
<evidence type="ECO:0000256" key="4">
    <source>
        <dbReference type="ARBA" id="ARBA00022679"/>
    </source>
</evidence>
<comment type="caution">
    <text evidence="14">Lacks conserved residue(s) required for the propagation of feature annotation.</text>
</comment>
<dbReference type="InterPro" id="IPR000742">
    <property type="entry name" value="EGF"/>
</dbReference>
<dbReference type="InterPro" id="IPR001245">
    <property type="entry name" value="Ser-Thr/Tyr_kinase_cat_dom"/>
</dbReference>
<evidence type="ECO:0000256" key="8">
    <source>
        <dbReference type="ARBA" id="ARBA00022777"/>
    </source>
</evidence>
<keyword evidence="13" id="KW-0325">Glycoprotein</keyword>
<evidence type="ECO:0000256" key="3">
    <source>
        <dbReference type="ARBA" id="ARBA00022536"/>
    </source>
</evidence>
<reference evidence="20 21" key="1">
    <citation type="journal article" date="2019" name="Sci. Rep.">
        <title>A high-quality genome of Eragrostis curvula grass provides insights into Poaceae evolution and supports new strategies to enhance forage quality.</title>
        <authorList>
            <person name="Carballo J."/>
            <person name="Santos B.A.C.M."/>
            <person name="Zappacosta D."/>
            <person name="Garbus I."/>
            <person name="Selva J.P."/>
            <person name="Gallo C.A."/>
            <person name="Diaz A."/>
            <person name="Albertini E."/>
            <person name="Caccamo M."/>
            <person name="Echenique V."/>
        </authorList>
    </citation>
    <scope>NUCLEOTIDE SEQUENCE [LARGE SCALE GENOMIC DNA]</scope>
    <source>
        <strain evidence="21">cv. Victoria</strain>
        <tissue evidence="20">Leaf</tissue>
    </source>
</reference>
<keyword evidence="11 16" id="KW-0472">Membrane</keyword>
<dbReference type="InterPro" id="IPR045274">
    <property type="entry name" value="WAK-like"/>
</dbReference>
<feature type="non-terminal residue" evidence="20">
    <location>
        <position position="1"/>
    </location>
</feature>
<comment type="caution">
    <text evidence="20">The sequence shown here is derived from an EMBL/GenBank/DDBJ whole genome shotgun (WGS) entry which is preliminary data.</text>
</comment>
<keyword evidence="12" id="KW-1015">Disulfide bond</keyword>
<evidence type="ECO:0000256" key="14">
    <source>
        <dbReference type="PROSITE-ProRule" id="PRU00076"/>
    </source>
</evidence>
<evidence type="ECO:0000256" key="13">
    <source>
        <dbReference type="ARBA" id="ARBA00023180"/>
    </source>
</evidence>
<dbReference type="InterPro" id="IPR011009">
    <property type="entry name" value="Kinase-like_dom_sf"/>
</dbReference>
<dbReference type="Gramene" id="TVU27788">
    <property type="protein sequence ID" value="TVU27788"/>
    <property type="gene ID" value="EJB05_19289"/>
</dbReference>
<dbReference type="PROSITE" id="PS50011">
    <property type="entry name" value="PROTEIN_KINASE_DOM"/>
    <property type="match status" value="1"/>
</dbReference>
<keyword evidence="3 14" id="KW-0245">EGF-like domain</keyword>
<dbReference type="Gene3D" id="1.10.510.10">
    <property type="entry name" value="Transferase(Phosphotransferase) domain 1"/>
    <property type="match status" value="1"/>
</dbReference>
<dbReference type="GO" id="GO:0005524">
    <property type="term" value="F:ATP binding"/>
    <property type="evidence" value="ECO:0007669"/>
    <property type="project" value="UniProtKB-UniRule"/>
</dbReference>
<dbReference type="SMART" id="SM00179">
    <property type="entry name" value="EGF_CA"/>
    <property type="match status" value="2"/>
</dbReference>
<dbReference type="PROSITE" id="PS00107">
    <property type="entry name" value="PROTEIN_KINASE_ATP"/>
    <property type="match status" value="1"/>
</dbReference>
<keyword evidence="7 15" id="KW-0547">Nucleotide-binding</keyword>
<dbReference type="InterPro" id="IPR001881">
    <property type="entry name" value="EGF-like_Ca-bd_dom"/>
</dbReference>
<dbReference type="PROSITE" id="PS00010">
    <property type="entry name" value="ASX_HYDROXYL"/>
    <property type="match status" value="1"/>
</dbReference>
<name>A0A5J9UWZ5_9POAL</name>
<dbReference type="Pfam" id="PF07645">
    <property type="entry name" value="EGF_CA"/>
    <property type="match status" value="1"/>
</dbReference>
<proteinExistence type="predicted"/>
<gene>
    <name evidence="20" type="ORF">EJB05_19289</name>
</gene>
<keyword evidence="2" id="KW-0723">Serine/threonine-protein kinase</keyword>
<evidence type="ECO:0000256" key="6">
    <source>
        <dbReference type="ARBA" id="ARBA00022729"/>
    </source>
</evidence>
<dbReference type="InterPro" id="IPR018097">
    <property type="entry name" value="EGF_Ca-bd_CS"/>
</dbReference>
<dbReference type="Proteomes" id="UP000324897">
    <property type="component" value="Chromosome 1"/>
</dbReference>
<evidence type="ECO:0000313" key="20">
    <source>
        <dbReference type="EMBL" id="TVU27788.1"/>
    </source>
</evidence>
<evidence type="ECO:0000259" key="18">
    <source>
        <dbReference type="PROSITE" id="PS50011"/>
    </source>
</evidence>
<dbReference type="Gene3D" id="3.30.200.20">
    <property type="entry name" value="Phosphorylase Kinase, domain 1"/>
    <property type="match status" value="1"/>
</dbReference>
<dbReference type="PROSITE" id="PS01187">
    <property type="entry name" value="EGF_CA"/>
    <property type="match status" value="1"/>
</dbReference>
<evidence type="ECO:0008006" key="22">
    <source>
        <dbReference type="Google" id="ProtNLM"/>
    </source>
</evidence>
<dbReference type="InterPro" id="IPR000719">
    <property type="entry name" value="Prot_kinase_dom"/>
</dbReference>
<evidence type="ECO:0000313" key="21">
    <source>
        <dbReference type="Proteomes" id="UP000324897"/>
    </source>
</evidence>
<evidence type="ECO:0000259" key="19">
    <source>
        <dbReference type="PROSITE" id="PS50026"/>
    </source>
</evidence>
<dbReference type="Pfam" id="PF07714">
    <property type="entry name" value="PK_Tyr_Ser-Thr"/>
    <property type="match status" value="1"/>
</dbReference>
<evidence type="ECO:0000256" key="10">
    <source>
        <dbReference type="ARBA" id="ARBA00022989"/>
    </source>
</evidence>